<reference evidence="1 2" key="1">
    <citation type="submission" date="2016-10" db="EMBL/GenBank/DDBJ databases">
        <authorList>
            <person name="de Groot N.N."/>
        </authorList>
    </citation>
    <scope>NUCLEOTIDE SEQUENCE [LARGE SCALE GENOMIC DNA]</scope>
    <source>
        <strain evidence="1 2">DSM 13760</strain>
    </source>
</reference>
<dbReference type="AlphaFoldDB" id="A0A1H9RBG4"/>
<proteinExistence type="predicted"/>
<dbReference type="Proteomes" id="UP000198948">
    <property type="component" value="Unassembled WGS sequence"/>
</dbReference>
<accession>A0A1H9RBG4</accession>
<dbReference type="EMBL" id="FOHA01000003">
    <property type="protein sequence ID" value="SER69263.1"/>
    <property type="molecule type" value="Genomic_DNA"/>
</dbReference>
<protein>
    <submittedName>
        <fullName evidence="1">Uncharacterized protein</fullName>
    </submittedName>
</protein>
<organism evidence="1 2">
    <name type="scientific">Isobaculum melis</name>
    <dbReference type="NCBI Taxonomy" id="142588"/>
    <lineage>
        <taxon>Bacteria</taxon>
        <taxon>Bacillati</taxon>
        <taxon>Bacillota</taxon>
        <taxon>Bacilli</taxon>
        <taxon>Lactobacillales</taxon>
        <taxon>Carnobacteriaceae</taxon>
        <taxon>Isobaculum</taxon>
    </lineage>
</organism>
<evidence type="ECO:0000313" key="1">
    <source>
        <dbReference type="EMBL" id="SER69263.1"/>
    </source>
</evidence>
<dbReference type="STRING" id="142588.SAMN04488559_103138"/>
<name>A0A1H9RBG4_9LACT</name>
<evidence type="ECO:0000313" key="2">
    <source>
        <dbReference type="Proteomes" id="UP000198948"/>
    </source>
</evidence>
<gene>
    <name evidence="1" type="ORF">SAMN04488559_103138</name>
</gene>
<sequence>MDAQSIKAVTYLSKQPILHMDMLQLIARGTTQIIAVSDEGVLLFDTMSQAYFVTANSEPYSLRHIKSIQQIKQNMTSFLIQ</sequence>
<keyword evidence="2" id="KW-1185">Reference proteome</keyword>
<dbReference type="RefSeq" id="WP_092650623.1">
    <property type="nucleotide sequence ID" value="NZ_FOHA01000003.1"/>
</dbReference>
<dbReference type="OrthoDB" id="3185958at2"/>